<evidence type="ECO:0008006" key="3">
    <source>
        <dbReference type="Google" id="ProtNLM"/>
    </source>
</evidence>
<evidence type="ECO:0000313" key="2">
    <source>
        <dbReference type="Proteomes" id="UP000516786"/>
    </source>
</evidence>
<dbReference type="RefSeq" id="WP_191087578.1">
    <property type="nucleotide sequence ID" value="NZ_CP061723.1"/>
</dbReference>
<gene>
    <name evidence="1" type="ORF">ID616_11880</name>
</gene>
<evidence type="ECO:0000313" key="1">
    <source>
        <dbReference type="EMBL" id="QOD00339.1"/>
    </source>
</evidence>
<reference evidence="1 2" key="1">
    <citation type="submission" date="2020-09" db="EMBL/GenBank/DDBJ databases">
        <title>Co-existence of a novel multidrug-resistance efflux pump with carbapenem resistance gene blaVIM-2 in one megaplasmid in Pseudomonas putida.</title>
        <authorList>
            <person name="Peng K."/>
            <person name="Li R."/>
        </authorList>
    </citation>
    <scope>NUCLEOTIDE SEQUENCE [LARGE SCALE GENOMIC DNA]</scope>
    <source>
        <strain evidence="1 2">ZXPA-20</strain>
    </source>
</reference>
<name>A0ABD7BLQ3_PSEPU</name>
<organism evidence="1 2">
    <name type="scientific">Pseudomonas putida</name>
    <name type="common">Arthrobacter siderocapsulatus</name>
    <dbReference type="NCBI Taxonomy" id="303"/>
    <lineage>
        <taxon>Bacteria</taxon>
        <taxon>Pseudomonadati</taxon>
        <taxon>Pseudomonadota</taxon>
        <taxon>Gammaproteobacteria</taxon>
        <taxon>Pseudomonadales</taxon>
        <taxon>Pseudomonadaceae</taxon>
        <taxon>Pseudomonas</taxon>
    </lineage>
</organism>
<dbReference type="SUPFAM" id="SSF50494">
    <property type="entry name" value="Trypsin-like serine proteases"/>
    <property type="match status" value="1"/>
</dbReference>
<proteinExistence type="predicted"/>
<dbReference type="Proteomes" id="UP000516786">
    <property type="component" value="Chromosome"/>
</dbReference>
<dbReference type="EMBL" id="CP061723">
    <property type="protein sequence ID" value="QOD00339.1"/>
    <property type="molecule type" value="Genomic_DNA"/>
</dbReference>
<dbReference type="AlphaFoldDB" id="A0ABD7BLQ3"/>
<accession>A0ABD7BLQ3</accession>
<sequence length="387" mass="40277">MNQNVPAAPIPPLAPVAIPAAPLTTHQVASGLARWAISRGLLEHLPPDVDFTYLGAAAAIPLSPDAEQILRHKEIQSISYNSTNRTIFVYTKKKVTLKDQQTLPVSVRGNGIAYPQGQVETIGKHLGAAQGATYAIHQAATGARVYSCGSSISPGNDASAGTLGALVRLPDGLIYGLTNNHVSALCSHVQPETPILAPGVIDVAAGVLPPFTIGFHVKALEMKVGSLGNVDIAGNLDGAIFRINDVGQVSSMQGNAYDTPLVVADPIEGMKVEKVGRTTRHTKGQIVSRELRPIGINYQAQSYGFTGVIRFANAFTIHGLQSDFSSSGDSGSLVVQVDDHGRPIAAVGLIFAGGPDSMAPGGSKSLMLPLNPILQAFGATLIGGHNV</sequence>
<dbReference type="InterPro" id="IPR009003">
    <property type="entry name" value="Peptidase_S1_PA"/>
</dbReference>
<protein>
    <recommendedName>
        <fullName evidence="3">Serine protease</fullName>
    </recommendedName>
</protein>